<dbReference type="OrthoDB" id="498425at2759"/>
<name>C1MT04_MICPC</name>
<feature type="compositionally biased region" description="Low complexity" evidence="1">
    <location>
        <begin position="84"/>
        <end position="96"/>
    </location>
</feature>
<dbReference type="EMBL" id="GG663739">
    <property type="protein sequence ID" value="EEH57228.1"/>
    <property type="molecule type" value="Genomic_DNA"/>
</dbReference>
<dbReference type="RefSeq" id="XP_003058773.1">
    <property type="nucleotide sequence ID" value="XM_003058727.1"/>
</dbReference>
<sequence>MVGGWGAPGTHLLSERKMKMVDSFAEVVDGDEPLNLQMFHRDDTSVPALARSLAWPLPEFFSVEREAGDGDESGDDSSDEDEPSPSSSRGRHSASADGTPVAALPAQGALYKTGGVGVPLDQATRLSAANALTWWHLDDCGEFVFQVALPLDLDAEAERYAERGRRRRRGRSASGGAGEDETSTAEPPPSPPRVLLGPTGKPVVKLFVFARREDYEWISQDGVMNQTMKQSALDLFDTPDDFLPTPQELTPPFSDAPLGGAYAPGSRTAAGADGDAAATAAKLPVFWVAPLEAGGCPLLSPPNVIHLVMTLRDCVMVEERRLSLLCVDEVQYFQRRAARWCEPPVEYRFLREDLADAARCARHAVRPLLRALRLGARDDDDTDGVRWARARNALATLSSDRERYAMDERTRAKVAAALAAAEAWAATGDAAATRAARRSREDPRAAAHGALLAAMTREGEKNAHDLNATAIRGGGGGGGAGPFCAVAHERGRPRWGPARATREQAAADRKEMRRAVKEGTLAELLSRWRGGFRRPSH</sequence>
<accession>C1MT04</accession>
<dbReference type="Proteomes" id="UP000001876">
    <property type="component" value="Unassembled WGS sequence"/>
</dbReference>
<organism evidence="3">
    <name type="scientific">Micromonas pusilla (strain CCMP1545)</name>
    <name type="common">Picoplanktonic green alga</name>
    <dbReference type="NCBI Taxonomy" id="564608"/>
    <lineage>
        <taxon>Eukaryota</taxon>
        <taxon>Viridiplantae</taxon>
        <taxon>Chlorophyta</taxon>
        <taxon>Mamiellophyceae</taxon>
        <taxon>Mamiellales</taxon>
        <taxon>Mamiellaceae</taxon>
        <taxon>Micromonas</taxon>
    </lineage>
</organism>
<proteinExistence type="predicted"/>
<keyword evidence="3" id="KW-1185">Reference proteome</keyword>
<dbReference type="GeneID" id="9683857"/>
<feature type="compositionally biased region" description="Basic and acidic residues" evidence="1">
    <location>
        <begin position="500"/>
        <end position="513"/>
    </location>
</feature>
<dbReference type="KEGG" id="mpp:MICPUCDRAFT_68015"/>
<evidence type="ECO:0000313" key="2">
    <source>
        <dbReference type="EMBL" id="EEH57228.1"/>
    </source>
</evidence>
<feature type="compositionally biased region" description="Acidic residues" evidence="1">
    <location>
        <begin position="69"/>
        <end position="83"/>
    </location>
</feature>
<feature type="region of interest" description="Disordered" evidence="1">
    <location>
        <begin position="66"/>
        <end position="99"/>
    </location>
</feature>
<feature type="region of interest" description="Disordered" evidence="1">
    <location>
        <begin position="161"/>
        <end position="197"/>
    </location>
</feature>
<gene>
    <name evidence="2" type="ORF">MICPUCDRAFT_68015</name>
</gene>
<dbReference type="AlphaFoldDB" id="C1MT04"/>
<protein>
    <submittedName>
        <fullName evidence="2">Predicted protein</fullName>
    </submittedName>
</protein>
<reference evidence="2 3" key="1">
    <citation type="journal article" date="2009" name="Science">
        <title>Green evolution and dynamic adaptations revealed by genomes of the marine picoeukaryotes Micromonas.</title>
        <authorList>
            <person name="Worden A.Z."/>
            <person name="Lee J.H."/>
            <person name="Mock T."/>
            <person name="Rouze P."/>
            <person name="Simmons M.P."/>
            <person name="Aerts A.L."/>
            <person name="Allen A.E."/>
            <person name="Cuvelier M.L."/>
            <person name="Derelle E."/>
            <person name="Everett M.V."/>
            <person name="Foulon E."/>
            <person name="Grimwood J."/>
            <person name="Gundlach H."/>
            <person name="Henrissat B."/>
            <person name="Napoli C."/>
            <person name="McDonald S.M."/>
            <person name="Parker M.S."/>
            <person name="Rombauts S."/>
            <person name="Salamov A."/>
            <person name="Von Dassow P."/>
            <person name="Badger J.H."/>
            <person name="Coutinho P.M."/>
            <person name="Demir E."/>
            <person name="Dubchak I."/>
            <person name="Gentemann C."/>
            <person name="Eikrem W."/>
            <person name="Gready J.E."/>
            <person name="John U."/>
            <person name="Lanier W."/>
            <person name="Lindquist E.A."/>
            <person name="Lucas S."/>
            <person name="Mayer K.F."/>
            <person name="Moreau H."/>
            <person name="Not F."/>
            <person name="Otillar R."/>
            <person name="Panaud O."/>
            <person name="Pangilinan J."/>
            <person name="Paulsen I."/>
            <person name="Piegu B."/>
            <person name="Poliakov A."/>
            <person name="Robbens S."/>
            <person name="Schmutz J."/>
            <person name="Toulza E."/>
            <person name="Wyss T."/>
            <person name="Zelensky A."/>
            <person name="Zhou K."/>
            <person name="Armbrust E.V."/>
            <person name="Bhattacharya D."/>
            <person name="Goodenough U.W."/>
            <person name="Van de Peer Y."/>
            <person name="Grigoriev I.V."/>
        </authorList>
    </citation>
    <scope>NUCLEOTIDE SEQUENCE [LARGE SCALE GENOMIC DNA]</scope>
    <source>
        <strain evidence="2 3">CCMP1545</strain>
    </source>
</reference>
<dbReference type="OMA" id="TCSPVYG"/>
<evidence type="ECO:0000256" key="1">
    <source>
        <dbReference type="SAM" id="MobiDB-lite"/>
    </source>
</evidence>
<dbReference type="eggNOG" id="ENOG502QW8Z">
    <property type="taxonomic scope" value="Eukaryota"/>
</dbReference>
<evidence type="ECO:0000313" key="3">
    <source>
        <dbReference type="Proteomes" id="UP000001876"/>
    </source>
</evidence>
<feature type="region of interest" description="Disordered" evidence="1">
    <location>
        <begin position="494"/>
        <end position="513"/>
    </location>
</feature>